<dbReference type="PROSITE" id="PS51257">
    <property type="entry name" value="PROKAR_LIPOPROTEIN"/>
    <property type="match status" value="1"/>
</dbReference>
<comment type="caution">
    <text evidence="1">The sequence shown here is derived from an EMBL/GenBank/DDBJ whole genome shotgun (WGS) entry which is preliminary data.</text>
</comment>
<dbReference type="OrthoDB" id="637707at2"/>
<dbReference type="Pfam" id="PF14054">
    <property type="entry name" value="DUF4249"/>
    <property type="match status" value="1"/>
</dbReference>
<proteinExistence type="predicted"/>
<name>A0A4R8DTS2_9BACT</name>
<dbReference type="EMBL" id="SODV01000001">
    <property type="protein sequence ID" value="TDX01714.1"/>
    <property type="molecule type" value="Genomic_DNA"/>
</dbReference>
<sequence>MKSPRLLFLVVLAGLAACQKTVHLNLDTTSPQLVIDGQVTNLAGPYTVKLSTSVDYYANDTFPPVTGATVIIADVNANFADTLTETSPGLYKTHTIQGISGHTYGLAVTSSGNTYTAMSTMPAPVNLDSITFYNASFGGKNKDIQPIPNFQDPAGVANYYQFVVYDNGKEVQKTFVFSDRLSDGRYIHEPLQTDTSDIHPFDQCRIDMYCIDKNVYNYFYEVTQITESQAGNAAPGNPTTNITGGALGIFSAHTVSSKTANVPNL</sequence>
<keyword evidence="2" id="KW-1185">Reference proteome</keyword>
<protein>
    <submittedName>
        <fullName evidence="1">Uncharacterized protein DUF4249</fullName>
    </submittedName>
</protein>
<organism evidence="1 2">
    <name type="scientific">Dinghuibacter silviterrae</name>
    <dbReference type="NCBI Taxonomy" id="1539049"/>
    <lineage>
        <taxon>Bacteria</taxon>
        <taxon>Pseudomonadati</taxon>
        <taxon>Bacteroidota</taxon>
        <taxon>Chitinophagia</taxon>
        <taxon>Chitinophagales</taxon>
        <taxon>Chitinophagaceae</taxon>
        <taxon>Dinghuibacter</taxon>
    </lineage>
</organism>
<gene>
    <name evidence="1" type="ORF">EDB95_2756</name>
</gene>
<reference evidence="1 2" key="1">
    <citation type="submission" date="2019-03" db="EMBL/GenBank/DDBJ databases">
        <title>Genomic Encyclopedia of Type Strains, Phase IV (KMG-IV): sequencing the most valuable type-strain genomes for metagenomic binning, comparative biology and taxonomic classification.</title>
        <authorList>
            <person name="Goeker M."/>
        </authorList>
    </citation>
    <scope>NUCLEOTIDE SEQUENCE [LARGE SCALE GENOMIC DNA]</scope>
    <source>
        <strain evidence="1 2">DSM 100059</strain>
    </source>
</reference>
<dbReference type="InterPro" id="IPR025345">
    <property type="entry name" value="DUF4249"/>
</dbReference>
<dbReference type="RefSeq" id="WP_133994354.1">
    <property type="nucleotide sequence ID" value="NZ_SODV01000001.1"/>
</dbReference>
<dbReference type="AlphaFoldDB" id="A0A4R8DTS2"/>
<evidence type="ECO:0000313" key="1">
    <source>
        <dbReference type="EMBL" id="TDX01714.1"/>
    </source>
</evidence>
<accession>A0A4R8DTS2</accession>
<evidence type="ECO:0000313" key="2">
    <source>
        <dbReference type="Proteomes" id="UP000294498"/>
    </source>
</evidence>
<dbReference type="Proteomes" id="UP000294498">
    <property type="component" value="Unassembled WGS sequence"/>
</dbReference>